<dbReference type="Proteomes" id="UP000625735">
    <property type="component" value="Unassembled WGS sequence"/>
</dbReference>
<evidence type="ECO:0000313" key="1">
    <source>
        <dbReference type="EMBL" id="GGD16610.1"/>
    </source>
</evidence>
<evidence type="ECO:0000313" key="2">
    <source>
        <dbReference type="Proteomes" id="UP000625735"/>
    </source>
</evidence>
<keyword evidence="2" id="KW-1185">Reference proteome</keyword>
<gene>
    <name evidence="1" type="ORF">GCM10011343_04370</name>
</gene>
<name>A0A916XW54_9FLAO</name>
<comment type="caution">
    <text evidence="1">The sequence shown here is derived from an EMBL/GenBank/DDBJ whole genome shotgun (WGS) entry which is preliminary data.</text>
</comment>
<protein>
    <submittedName>
        <fullName evidence="1">Uncharacterized protein</fullName>
    </submittedName>
</protein>
<dbReference type="AlphaFoldDB" id="A0A916XW54"/>
<accession>A0A916XW54</accession>
<dbReference type="RefSeq" id="WP_188360867.1">
    <property type="nucleotide sequence ID" value="NZ_BMFG01000001.1"/>
</dbReference>
<reference evidence="1" key="2">
    <citation type="submission" date="2020-09" db="EMBL/GenBank/DDBJ databases">
        <authorList>
            <person name="Sun Q."/>
            <person name="Zhou Y."/>
        </authorList>
    </citation>
    <scope>NUCLEOTIDE SEQUENCE</scope>
    <source>
        <strain evidence="1">CGMCC 1.12506</strain>
    </source>
</reference>
<reference evidence="1" key="1">
    <citation type="journal article" date="2014" name="Int. J. Syst. Evol. Microbiol.">
        <title>Complete genome sequence of Corynebacterium casei LMG S-19264T (=DSM 44701T), isolated from a smear-ripened cheese.</title>
        <authorList>
            <consortium name="US DOE Joint Genome Institute (JGI-PGF)"/>
            <person name="Walter F."/>
            <person name="Albersmeier A."/>
            <person name="Kalinowski J."/>
            <person name="Ruckert C."/>
        </authorList>
    </citation>
    <scope>NUCLEOTIDE SEQUENCE</scope>
    <source>
        <strain evidence="1">CGMCC 1.12506</strain>
    </source>
</reference>
<sequence>MFLKDFKNFYAKRIIKKRLDNCDSEVPNTKITTIGLLVDETDFAFKDNLIKALLSKGFESQNIKVLSFKNSYKKKEEIQYPHFSKKDISWIGSVENKIVKEFKQEPFDLLISYYDQKKAPLVVVSNNSKAKFKVGFSNIDKRLFHLMIDTPMENYVVFIDELEKYLKILNKI</sequence>
<dbReference type="InterPro" id="IPR054207">
    <property type="entry name" value="DUF6913"/>
</dbReference>
<dbReference type="EMBL" id="BMFG01000001">
    <property type="protein sequence ID" value="GGD16610.1"/>
    <property type="molecule type" value="Genomic_DNA"/>
</dbReference>
<organism evidence="1 2">
    <name type="scientific">Flavobacterium orientale</name>
    <dbReference type="NCBI Taxonomy" id="1756020"/>
    <lineage>
        <taxon>Bacteria</taxon>
        <taxon>Pseudomonadati</taxon>
        <taxon>Bacteroidota</taxon>
        <taxon>Flavobacteriia</taxon>
        <taxon>Flavobacteriales</taxon>
        <taxon>Flavobacteriaceae</taxon>
        <taxon>Flavobacterium</taxon>
    </lineage>
</organism>
<dbReference type="Pfam" id="PF21857">
    <property type="entry name" value="DUF6913"/>
    <property type="match status" value="1"/>
</dbReference>
<proteinExistence type="predicted"/>